<dbReference type="Gene3D" id="3.40.50.2300">
    <property type="match status" value="1"/>
</dbReference>
<proteinExistence type="predicted"/>
<name>A0ABP9N126_9GAMM</name>
<dbReference type="PANTHER" id="PTHR48111:SF22">
    <property type="entry name" value="REGULATOR OF RPOS"/>
    <property type="match status" value="1"/>
</dbReference>
<keyword evidence="2" id="KW-0902">Two-component regulatory system</keyword>
<evidence type="ECO:0000256" key="4">
    <source>
        <dbReference type="ARBA" id="ARBA00023125"/>
    </source>
</evidence>
<dbReference type="Pfam" id="PF00486">
    <property type="entry name" value="Trans_reg_C"/>
    <property type="match status" value="1"/>
</dbReference>
<dbReference type="PANTHER" id="PTHR48111">
    <property type="entry name" value="REGULATOR OF RPOS"/>
    <property type="match status" value="1"/>
</dbReference>
<dbReference type="RefSeq" id="WP_345488737.1">
    <property type="nucleotide sequence ID" value="NZ_BAABHY010000001.1"/>
</dbReference>
<evidence type="ECO:0000259" key="9">
    <source>
        <dbReference type="PROSITE" id="PS51755"/>
    </source>
</evidence>
<evidence type="ECO:0000256" key="6">
    <source>
        <dbReference type="PROSITE-ProRule" id="PRU00169"/>
    </source>
</evidence>
<dbReference type="Gene3D" id="1.10.10.10">
    <property type="entry name" value="Winged helix-like DNA-binding domain superfamily/Winged helix DNA-binding domain"/>
    <property type="match status" value="1"/>
</dbReference>
<keyword evidence="1 6" id="KW-0597">Phosphoprotein</keyword>
<keyword evidence="3" id="KW-0805">Transcription regulation</keyword>
<keyword evidence="4 7" id="KW-0238">DNA-binding</keyword>
<gene>
    <name evidence="10" type="ORF">GCM10023211_06400</name>
</gene>
<evidence type="ECO:0000256" key="7">
    <source>
        <dbReference type="PROSITE-ProRule" id="PRU01091"/>
    </source>
</evidence>
<dbReference type="CDD" id="cd00383">
    <property type="entry name" value="trans_reg_C"/>
    <property type="match status" value="1"/>
</dbReference>
<keyword evidence="5" id="KW-0804">Transcription</keyword>
<evidence type="ECO:0000256" key="2">
    <source>
        <dbReference type="ARBA" id="ARBA00023012"/>
    </source>
</evidence>
<dbReference type="SMART" id="SM00862">
    <property type="entry name" value="Trans_reg_C"/>
    <property type="match status" value="1"/>
</dbReference>
<dbReference type="InterPro" id="IPR011006">
    <property type="entry name" value="CheY-like_superfamily"/>
</dbReference>
<feature type="domain" description="Response regulatory" evidence="8">
    <location>
        <begin position="2"/>
        <end position="116"/>
    </location>
</feature>
<dbReference type="InterPro" id="IPR001789">
    <property type="entry name" value="Sig_transdc_resp-reg_receiver"/>
</dbReference>
<feature type="domain" description="OmpR/PhoB-type" evidence="9">
    <location>
        <begin position="124"/>
        <end position="222"/>
    </location>
</feature>
<feature type="DNA-binding region" description="OmpR/PhoB-type" evidence="7">
    <location>
        <begin position="124"/>
        <end position="222"/>
    </location>
</feature>
<sequence>MRILIVEDEKSILTVLSKRLSQEGYSVDMASDGEEALGYIAMCDYDCIVMDIMLPIQDGLTVLRQMRQKHNSTPVLLLTAKDGIGDKVIGLDAGADDYLVKPFVYDELSARIRALLRRNTEQKSTLLHCADLTLDTTTRQVTRQGKTIELSAKGFHILEYFMRNANRVLTRGQIIDHVWNFDYDNDSNVIDVYIGYLRRKIDNDFDTKLLHTVRGVGYVLRETE</sequence>
<comment type="caution">
    <text evidence="10">The sequence shown here is derived from an EMBL/GenBank/DDBJ whole genome shotgun (WGS) entry which is preliminary data.</text>
</comment>
<accession>A0ABP9N126</accession>
<dbReference type="InterPro" id="IPR036388">
    <property type="entry name" value="WH-like_DNA-bd_sf"/>
</dbReference>
<dbReference type="Pfam" id="PF00072">
    <property type="entry name" value="Response_reg"/>
    <property type="match status" value="1"/>
</dbReference>
<dbReference type="PROSITE" id="PS51755">
    <property type="entry name" value="OMPR_PHOB"/>
    <property type="match status" value="1"/>
</dbReference>
<protein>
    <submittedName>
        <fullName evidence="10">Response regulator transcription factor</fullName>
    </submittedName>
</protein>
<dbReference type="InterPro" id="IPR001867">
    <property type="entry name" value="OmpR/PhoB-type_DNA-bd"/>
</dbReference>
<evidence type="ECO:0000313" key="10">
    <source>
        <dbReference type="EMBL" id="GAA5106492.1"/>
    </source>
</evidence>
<dbReference type="EMBL" id="BAABHY010000001">
    <property type="protein sequence ID" value="GAA5106492.1"/>
    <property type="molecule type" value="Genomic_DNA"/>
</dbReference>
<evidence type="ECO:0000256" key="5">
    <source>
        <dbReference type="ARBA" id="ARBA00023163"/>
    </source>
</evidence>
<dbReference type="Gene3D" id="6.10.250.690">
    <property type="match status" value="1"/>
</dbReference>
<evidence type="ECO:0000256" key="1">
    <source>
        <dbReference type="ARBA" id="ARBA00022553"/>
    </source>
</evidence>
<evidence type="ECO:0000313" key="11">
    <source>
        <dbReference type="Proteomes" id="UP001500171"/>
    </source>
</evidence>
<dbReference type="SMART" id="SM00448">
    <property type="entry name" value="REC"/>
    <property type="match status" value="1"/>
</dbReference>
<feature type="modified residue" description="4-aspartylphosphate" evidence="6">
    <location>
        <position position="51"/>
    </location>
</feature>
<reference evidence="11" key="1">
    <citation type="journal article" date="2019" name="Int. J. Syst. Evol. Microbiol.">
        <title>The Global Catalogue of Microorganisms (GCM) 10K type strain sequencing project: providing services to taxonomists for standard genome sequencing and annotation.</title>
        <authorList>
            <consortium name="The Broad Institute Genomics Platform"/>
            <consortium name="The Broad Institute Genome Sequencing Center for Infectious Disease"/>
            <person name="Wu L."/>
            <person name="Ma J."/>
        </authorList>
    </citation>
    <scope>NUCLEOTIDE SEQUENCE [LARGE SCALE GENOMIC DNA]</scope>
    <source>
        <strain evidence="11">JCM 18050</strain>
    </source>
</reference>
<keyword evidence="11" id="KW-1185">Reference proteome</keyword>
<organism evidence="10 11">
    <name type="scientific">Orbus sasakiae</name>
    <dbReference type="NCBI Taxonomy" id="1078475"/>
    <lineage>
        <taxon>Bacteria</taxon>
        <taxon>Pseudomonadati</taxon>
        <taxon>Pseudomonadota</taxon>
        <taxon>Gammaproteobacteria</taxon>
        <taxon>Orbales</taxon>
        <taxon>Orbaceae</taxon>
        <taxon>Orbus</taxon>
    </lineage>
</organism>
<dbReference type="PROSITE" id="PS50110">
    <property type="entry name" value="RESPONSE_REGULATORY"/>
    <property type="match status" value="1"/>
</dbReference>
<evidence type="ECO:0000259" key="8">
    <source>
        <dbReference type="PROSITE" id="PS50110"/>
    </source>
</evidence>
<dbReference type="Proteomes" id="UP001500171">
    <property type="component" value="Unassembled WGS sequence"/>
</dbReference>
<dbReference type="SUPFAM" id="SSF52172">
    <property type="entry name" value="CheY-like"/>
    <property type="match status" value="1"/>
</dbReference>
<evidence type="ECO:0000256" key="3">
    <source>
        <dbReference type="ARBA" id="ARBA00023015"/>
    </source>
</evidence>
<dbReference type="InterPro" id="IPR039420">
    <property type="entry name" value="WalR-like"/>
</dbReference>